<dbReference type="InterPro" id="IPR043504">
    <property type="entry name" value="Peptidase_S1_PA_chymotrypsin"/>
</dbReference>
<accession>A0A4D7BD85</accession>
<name>A0A4D7BD85_9HYPH</name>
<gene>
    <name evidence="1" type="ORF">E8M01_32525</name>
</gene>
<sequence>MPEFEARLGYIERQVSAIYAVCRIEVDGQPQGTGFLVGPEAVLTNHHVLALVDALAADGVNLQKSVTCRFDYDVRQDGTIQPGETVEALMCLASSPASAWERKEPGATAHPAPAELDYALLRLARPFAQTYTPLGLLRGWITLPEIQPPIRRERVNLVQHPLGQPACINSDGAGVTGFLSGAKNRLIYTPEALPGSSGSPCFNDDWNLIALHNWRSDAERRGIPIGLVRADIVARGQGGVIRPAPTRSAFNVLQDRLMALRQAADHDGAVRNFLRASAHVLDGISAALRRLQIYKELHEFLHNVQTGSLPGLLAAAPLKGSLRRSQITEAADTLALKLDEPTASASALPPDGLHGATAQLAWLNEMRELAARLSAPQADGRREILKIRRLVRQRMQSLNEALRAEADRIDFDQLRQLLADSMDFAAVAGPIGNRDARAEEAIRIKEELQRHVRRHGRWQASENDQMLLEDLVIDEVVQAPVAFTESWEPTLDQVQQLCGDDLNSPILNDLADCGEELDAAVKAGRWDDAPEVFGRFRRRTMRAFSDADRDLLKQARQIAELGQPINALLAFVRG</sequence>
<reference evidence="1 2" key="1">
    <citation type="submission" date="2019-04" db="EMBL/GenBank/DDBJ databases">
        <title>Phreatobacter aquaticus sp. nov.</title>
        <authorList>
            <person name="Choi A."/>
        </authorList>
    </citation>
    <scope>NUCLEOTIDE SEQUENCE [LARGE SCALE GENOMIC DNA]</scope>
    <source>
        <strain evidence="1 2">KCTC 52518</strain>
    </source>
</reference>
<dbReference type="Proteomes" id="UP000298781">
    <property type="component" value="Chromosome"/>
</dbReference>
<dbReference type="AlphaFoldDB" id="A0A4D7BD85"/>
<dbReference type="RefSeq" id="WP_136963962.1">
    <property type="nucleotide sequence ID" value="NZ_CP039690.1"/>
</dbReference>
<dbReference type="Gene3D" id="2.40.10.10">
    <property type="entry name" value="Trypsin-like serine proteases"/>
    <property type="match status" value="2"/>
</dbReference>
<organism evidence="1 2">
    <name type="scientific">Phreatobacter stygius</name>
    <dbReference type="NCBI Taxonomy" id="1940610"/>
    <lineage>
        <taxon>Bacteria</taxon>
        <taxon>Pseudomonadati</taxon>
        <taxon>Pseudomonadota</taxon>
        <taxon>Alphaproteobacteria</taxon>
        <taxon>Hyphomicrobiales</taxon>
        <taxon>Phreatobacteraceae</taxon>
        <taxon>Phreatobacter</taxon>
    </lineage>
</organism>
<proteinExistence type="predicted"/>
<keyword evidence="2" id="KW-1185">Reference proteome</keyword>
<protein>
    <submittedName>
        <fullName evidence="1">Trypsin-like peptidase domain-containing protein</fullName>
    </submittedName>
</protein>
<dbReference type="OrthoDB" id="7787670at2"/>
<dbReference type="SUPFAM" id="SSF50494">
    <property type="entry name" value="Trypsin-like serine proteases"/>
    <property type="match status" value="1"/>
</dbReference>
<dbReference type="PANTHER" id="PTHR14389:SF3">
    <property type="entry name" value="PROTEIN FAM111A-LIKE"/>
    <property type="match status" value="1"/>
</dbReference>
<dbReference type="PANTHER" id="PTHR14389">
    <property type="entry name" value="SI:CH1073-475A24.1"/>
    <property type="match status" value="1"/>
</dbReference>
<dbReference type="EMBL" id="CP039690">
    <property type="protein sequence ID" value="QCI68543.1"/>
    <property type="molecule type" value="Genomic_DNA"/>
</dbReference>
<dbReference type="Pfam" id="PF13365">
    <property type="entry name" value="Trypsin_2"/>
    <property type="match status" value="1"/>
</dbReference>
<evidence type="ECO:0000313" key="2">
    <source>
        <dbReference type="Proteomes" id="UP000298781"/>
    </source>
</evidence>
<dbReference type="InterPro" id="IPR009003">
    <property type="entry name" value="Peptidase_S1_PA"/>
</dbReference>
<dbReference type="KEGG" id="pstg:E8M01_32525"/>
<evidence type="ECO:0000313" key="1">
    <source>
        <dbReference type="EMBL" id="QCI68543.1"/>
    </source>
</evidence>